<reference evidence="7" key="1">
    <citation type="journal article" date="2021" name="Open Biol.">
        <title>Shared evolutionary footprints suggest mitochondrial oxidative damage underlies multiple complex I losses in fungi.</title>
        <authorList>
            <person name="Schikora-Tamarit M.A."/>
            <person name="Marcet-Houben M."/>
            <person name="Nosek J."/>
            <person name="Gabaldon T."/>
        </authorList>
    </citation>
    <scope>NUCLEOTIDE SEQUENCE</scope>
    <source>
        <strain evidence="7">CBS6075</strain>
    </source>
</reference>
<accession>A0A9P8T1I0</accession>
<proteinExistence type="inferred from homology"/>
<comment type="similarity">
    <text evidence="2">Belongs to the multi antimicrobial extrusion (MATE) (TC 2.A.66.1) family.</text>
</comment>
<feature type="transmembrane region" description="Helical" evidence="6">
    <location>
        <begin position="125"/>
        <end position="151"/>
    </location>
</feature>
<dbReference type="RefSeq" id="XP_046058814.1">
    <property type="nucleotide sequence ID" value="XM_046207849.1"/>
</dbReference>
<evidence type="ECO:0008006" key="9">
    <source>
        <dbReference type="Google" id="ProtNLM"/>
    </source>
</evidence>
<keyword evidence="5 6" id="KW-0472">Membrane</keyword>
<dbReference type="PANTHER" id="PTHR11206">
    <property type="entry name" value="MULTIDRUG RESISTANCE PROTEIN"/>
    <property type="match status" value="1"/>
</dbReference>
<comment type="caution">
    <text evidence="7">The sequence shown here is derived from an EMBL/GenBank/DDBJ whole genome shotgun (WGS) entry which is preliminary data.</text>
</comment>
<evidence type="ECO:0000256" key="3">
    <source>
        <dbReference type="ARBA" id="ARBA00022692"/>
    </source>
</evidence>
<feature type="transmembrane region" description="Helical" evidence="6">
    <location>
        <begin position="157"/>
        <end position="181"/>
    </location>
</feature>
<dbReference type="GO" id="GO:0016020">
    <property type="term" value="C:membrane"/>
    <property type="evidence" value="ECO:0007669"/>
    <property type="project" value="UniProtKB-SubCell"/>
</dbReference>
<evidence type="ECO:0000256" key="5">
    <source>
        <dbReference type="ARBA" id="ARBA00023136"/>
    </source>
</evidence>
<gene>
    <name evidence="7" type="ORF">OGAPHI_006552</name>
</gene>
<organism evidence="7 8">
    <name type="scientific">Ogataea philodendri</name>
    <dbReference type="NCBI Taxonomy" id="1378263"/>
    <lineage>
        <taxon>Eukaryota</taxon>
        <taxon>Fungi</taxon>
        <taxon>Dikarya</taxon>
        <taxon>Ascomycota</taxon>
        <taxon>Saccharomycotina</taxon>
        <taxon>Pichiomycetes</taxon>
        <taxon>Pichiales</taxon>
        <taxon>Pichiaceae</taxon>
        <taxon>Ogataea</taxon>
    </lineage>
</organism>
<evidence type="ECO:0000313" key="7">
    <source>
        <dbReference type="EMBL" id="KAH3661701.1"/>
    </source>
</evidence>
<comment type="subcellular location">
    <subcellularLocation>
        <location evidence="1">Membrane</location>
        <topology evidence="1">Multi-pass membrane protein</topology>
    </subcellularLocation>
</comment>
<feature type="transmembrane region" description="Helical" evidence="6">
    <location>
        <begin position="529"/>
        <end position="554"/>
    </location>
</feature>
<keyword evidence="3 6" id="KW-0812">Transmembrane</keyword>
<dbReference type="GO" id="GO:0042910">
    <property type="term" value="F:xenobiotic transmembrane transporter activity"/>
    <property type="evidence" value="ECO:0007669"/>
    <property type="project" value="InterPro"/>
</dbReference>
<feature type="transmembrane region" description="Helical" evidence="6">
    <location>
        <begin position="502"/>
        <end position="523"/>
    </location>
</feature>
<feature type="transmembrane region" description="Helical" evidence="6">
    <location>
        <begin position="359"/>
        <end position="380"/>
    </location>
</feature>
<evidence type="ECO:0000256" key="1">
    <source>
        <dbReference type="ARBA" id="ARBA00004141"/>
    </source>
</evidence>
<dbReference type="InterPro" id="IPR045069">
    <property type="entry name" value="MATE_euk"/>
</dbReference>
<dbReference type="Proteomes" id="UP000769157">
    <property type="component" value="Unassembled WGS sequence"/>
</dbReference>
<sequence>MPRRFTQSSKRRTSILSGSLSRAGLFVPQDFVKNEDFTAVVTSDDLGEDEPLLTQVAPEPSVPDETVSEEAKLLQANKFPIRRYSAVESGPIPDADDREAIDESWEEALREGKITTTRLFELQRLFLSSIPLVVTFLLENSLGLCSIFAVGHISPQALAGITLGTMSCNISALAIICGLASSLDTFLPQAYGAGKYKVVGLIFQRCSALIFTIMAVVCVCWWIWAEVVLIKILPDEESAKLAATYLRVITFGLPGYIFFETGKRFLQAQGIFQASTYVLFVCAPLNALLNYLLVWVFKFGYVGAPIAVSINYTLMALGLLTYTITTNNEVRPLRCWNGLTLEKAFSNWKELIKLSIPNLIMIMSEFLGFEILTLLSSYLGTVPLAAQSVITTMASLTYQVPYGVSIAASTRVANYLGAELPKEARIAAKMVFVLTAFIAVVDTSLLLLGRRQIANLFSNNKDVIEVVSSVLPLVAFIQVFDALNATSAGCLRGQGLQRIGGLVNLVSYYVIGIPLGFFLSFYFPKDHPLGLFGLWTGFGVALLIIGAIQSYYVISADYIQLVKDAVKRSNTH</sequence>
<evidence type="ECO:0000313" key="8">
    <source>
        <dbReference type="Proteomes" id="UP000769157"/>
    </source>
</evidence>
<feature type="transmembrane region" description="Helical" evidence="6">
    <location>
        <begin position="303"/>
        <end position="324"/>
    </location>
</feature>
<dbReference type="CDD" id="cd13132">
    <property type="entry name" value="MATE_eukaryotic"/>
    <property type="match status" value="1"/>
</dbReference>
<dbReference type="EMBL" id="JAEUBE010000439">
    <property type="protein sequence ID" value="KAH3661701.1"/>
    <property type="molecule type" value="Genomic_DNA"/>
</dbReference>
<dbReference type="GeneID" id="70238516"/>
<evidence type="ECO:0000256" key="2">
    <source>
        <dbReference type="ARBA" id="ARBA00010199"/>
    </source>
</evidence>
<feature type="transmembrane region" description="Helical" evidence="6">
    <location>
        <begin position="430"/>
        <end position="449"/>
    </location>
</feature>
<reference evidence="7" key="2">
    <citation type="submission" date="2021-01" db="EMBL/GenBank/DDBJ databases">
        <authorList>
            <person name="Schikora-Tamarit M.A."/>
        </authorList>
    </citation>
    <scope>NUCLEOTIDE SEQUENCE</scope>
    <source>
        <strain evidence="7">CBS6075</strain>
    </source>
</reference>
<dbReference type="GO" id="GO:0015297">
    <property type="term" value="F:antiporter activity"/>
    <property type="evidence" value="ECO:0007669"/>
    <property type="project" value="InterPro"/>
</dbReference>
<evidence type="ECO:0000256" key="4">
    <source>
        <dbReference type="ARBA" id="ARBA00022989"/>
    </source>
</evidence>
<dbReference type="Pfam" id="PF01554">
    <property type="entry name" value="MatE"/>
    <property type="match status" value="2"/>
</dbReference>
<feature type="transmembrane region" description="Helical" evidence="6">
    <location>
        <begin position="244"/>
        <end position="262"/>
    </location>
</feature>
<keyword evidence="4 6" id="KW-1133">Transmembrane helix</keyword>
<name>A0A9P8T1I0_9ASCO</name>
<feature type="transmembrane region" description="Helical" evidence="6">
    <location>
        <begin position="202"/>
        <end position="224"/>
    </location>
</feature>
<dbReference type="GO" id="GO:1990961">
    <property type="term" value="P:xenobiotic detoxification by transmembrane export across the plasma membrane"/>
    <property type="evidence" value="ECO:0007669"/>
    <property type="project" value="InterPro"/>
</dbReference>
<dbReference type="OrthoDB" id="2126698at2759"/>
<keyword evidence="8" id="KW-1185">Reference proteome</keyword>
<dbReference type="NCBIfam" id="TIGR00797">
    <property type="entry name" value="matE"/>
    <property type="match status" value="1"/>
</dbReference>
<evidence type="ECO:0000256" key="6">
    <source>
        <dbReference type="SAM" id="Phobius"/>
    </source>
</evidence>
<feature type="transmembrane region" description="Helical" evidence="6">
    <location>
        <begin position="274"/>
        <end position="297"/>
    </location>
</feature>
<dbReference type="AlphaFoldDB" id="A0A9P8T1I0"/>
<protein>
    <recommendedName>
        <fullName evidence="9">Ethionine resistance protein</fullName>
    </recommendedName>
</protein>
<dbReference type="InterPro" id="IPR002528">
    <property type="entry name" value="MATE_fam"/>
</dbReference>